<dbReference type="OrthoDB" id="2015551at2759"/>
<feature type="non-terminal residue" evidence="2">
    <location>
        <position position="109"/>
    </location>
</feature>
<dbReference type="GO" id="GO:0006801">
    <property type="term" value="P:superoxide metabolic process"/>
    <property type="evidence" value="ECO:0007669"/>
    <property type="project" value="InterPro"/>
</dbReference>
<dbReference type="Proteomes" id="UP000030746">
    <property type="component" value="Unassembled WGS sequence"/>
</dbReference>
<feature type="domain" description="Superoxide dismutase copper/zinc binding" evidence="1">
    <location>
        <begin position="1"/>
        <end position="108"/>
    </location>
</feature>
<reference evidence="2 3" key="1">
    <citation type="journal article" date="2013" name="Nature">
        <title>Insights into bilaterian evolution from three spiralian genomes.</title>
        <authorList>
            <person name="Simakov O."/>
            <person name="Marletaz F."/>
            <person name="Cho S.J."/>
            <person name="Edsinger-Gonzales E."/>
            <person name="Havlak P."/>
            <person name="Hellsten U."/>
            <person name="Kuo D.H."/>
            <person name="Larsson T."/>
            <person name="Lv J."/>
            <person name="Arendt D."/>
            <person name="Savage R."/>
            <person name="Osoegawa K."/>
            <person name="de Jong P."/>
            <person name="Grimwood J."/>
            <person name="Chapman J.A."/>
            <person name="Shapiro H."/>
            <person name="Aerts A."/>
            <person name="Otillar R.P."/>
            <person name="Terry A.Y."/>
            <person name="Boore J.L."/>
            <person name="Grigoriev I.V."/>
            <person name="Lindberg D.R."/>
            <person name="Seaver E.C."/>
            <person name="Weisblat D.A."/>
            <person name="Putnam N.H."/>
            <person name="Rokhsar D.S."/>
        </authorList>
    </citation>
    <scope>NUCLEOTIDE SEQUENCE [LARGE SCALE GENOMIC DNA]</scope>
</reference>
<evidence type="ECO:0000313" key="3">
    <source>
        <dbReference type="Proteomes" id="UP000030746"/>
    </source>
</evidence>
<dbReference type="Gene3D" id="2.60.40.200">
    <property type="entry name" value="Superoxide dismutase, copper/zinc binding domain"/>
    <property type="match status" value="1"/>
</dbReference>
<dbReference type="AlphaFoldDB" id="V3ZYZ6"/>
<dbReference type="RefSeq" id="XP_009061442.1">
    <property type="nucleotide sequence ID" value="XM_009063194.1"/>
</dbReference>
<keyword evidence="3" id="KW-1185">Reference proteome</keyword>
<dbReference type="GO" id="GO:0005507">
    <property type="term" value="F:copper ion binding"/>
    <property type="evidence" value="ECO:0007669"/>
    <property type="project" value="InterPro"/>
</dbReference>
<feature type="non-terminal residue" evidence="2">
    <location>
        <position position="1"/>
    </location>
</feature>
<gene>
    <name evidence="2" type="ORF">LOTGIDRAFT_101611</name>
</gene>
<dbReference type="PANTHER" id="PTHR10003">
    <property type="entry name" value="SUPEROXIDE DISMUTASE CU-ZN -RELATED"/>
    <property type="match status" value="1"/>
</dbReference>
<name>V3ZYZ6_LOTGI</name>
<dbReference type="Pfam" id="PF00080">
    <property type="entry name" value="Sod_Cu"/>
    <property type="match status" value="1"/>
</dbReference>
<dbReference type="KEGG" id="lgi:LOTGIDRAFT_101611"/>
<dbReference type="GeneID" id="20229559"/>
<proteinExistence type="predicted"/>
<evidence type="ECO:0000259" key="1">
    <source>
        <dbReference type="Pfam" id="PF00080"/>
    </source>
</evidence>
<dbReference type="InterPro" id="IPR036423">
    <property type="entry name" value="SOD-like_Cu/Zn_dom_sf"/>
</dbReference>
<dbReference type="InterPro" id="IPR024134">
    <property type="entry name" value="SOD_Cu/Zn_/chaperone"/>
</dbReference>
<dbReference type="SUPFAM" id="SSF49329">
    <property type="entry name" value="Cu,Zn superoxide dismutase-like"/>
    <property type="match status" value="1"/>
</dbReference>
<dbReference type="OMA" id="PPISCAI"/>
<dbReference type="HOGENOM" id="CLU_056632_4_2_1"/>
<dbReference type="PRINTS" id="PR00068">
    <property type="entry name" value="CUZNDISMTASE"/>
</dbReference>
<dbReference type="InterPro" id="IPR001424">
    <property type="entry name" value="SOD_Cu_Zn_dom"/>
</dbReference>
<dbReference type="CTD" id="20229559"/>
<dbReference type="EMBL" id="KB202823">
    <property type="protein sequence ID" value="ESO87835.1"/>
    <property type="molecule type" value="Genomic_DNA"/>
</dbReference>
<organism evidence="2 3">
    <name type="scientific">Lottia gigantea</name>
    <name type="common">Giant owl limpet</name>
    <dbReference type="NCBI Taxonomy" id="225164"/>
    <lineage>
        <taxon>Eukaryota</taxon>
        <taxon>Metazoa</taxon>
        <taxon>Spiralia</taxon>
        <taxon>Lophotrochozoa</taxon>
        <taxon>Mollusca</taxon>
        <taxon>Gastropoda</taxon>
        <taxon>Patellogastropoda</taxon>
        <taxon>Lottioidea</taxon>
        <taxon>Lottiidae</taxon>
        <taxon>Lottia</taxon>
    </lineage>
</organism>
<accession>V3ZYZ6</accession>
<evidence type="ECO:0000313" key="2">
    <source>
        <dbReference type="EMBL" id="ESO87835.1"/>
    </source>
</evidence>
<protein>
    <recommendedName>
        <fullName evidence="1">Superoxide dismutase copper/zinc binding domain-containing protein</fullName>
    </recommendedName>
</protein>
<sequence length="109" mass="11221">EHGLHVHEYGDMRGHCSSAGRIFNPYQMAHGGRQSAVRRLGDFGNVREDAEGNIFQTFEIPNTSIIGPLTIVGKALVIKSGPDSLGAGGMPLGAPGGGSGYPAGCCVIG</sequence>
<dbReference type="STRING" id="225164.V3ZYZ6"/>